<gene>
    <name evidence="14" type="ORF">CSP5_0829</name>
</gene>
<dbReference type="GO" id="GO:0009113">
    <property type="term" value="P:purine nucleobase biosynthetic process"/>
    <property type="evidence" value="ECO:0007669"/>
    <property type="project" value="InterPro"/>
</dbReference>
<dbReference type="GeneID" id="41588103"/>
<evidence type="ECO:0000259" key="13">
    <source>
        <dbReference type="PROSITE" id="PS50975"/>
    </source>
</evidence>
<evidence type="ECO:0000313" key="15">
    <source>
        <dbReference type="Proteomes" id="UP000195607"/>
    </source>
</evidence>
<dbReference type="InterPro" id="IPR020562">
    <property type="entry name" value="PRibGlycinamide_synth_N"/>
</dbReference>
<dbReference type="InterPro" id="IPR000115">
    <property type="entry name" value="PRibGlycinamide_synth"/>
</dbReference>
<dbReference type="SUPFAM" id="SSF52440">
    <property type="entry name" value="PreATP-grasp domain"/>
    <property type="match status" value="1"/>
</dbReference>
<keyword evidence="8 12" id="KW-0067">ATP-binding</keyword>
<dbReference type="PANTHER" id="PTHR43472:SF1">
    <property type="entry name" value="PHOSPHORIBOSYLAMINE--GLYCINE LIGASE, CHLOROPLASTIC"/>
    <property type="match status" value="1"/>
</dbReference>
<evidence type="ECO:0000256" key="12">
    <source>
        <dbReference type="PROSITE-ProRule" id="PRU00409"/>
    </source>
</evidence>
<dbReference type="InterPro" id="IPR011761">
    <property type="entry name" value="ATP-grasp"/>
</dbReference>
<dbReference type="InterPro" id="IPR020560">
    <property type="entry name" value="PRibGlycinamide_synth_C-dom"/>
</dbReference>
<dbReference type="GO" id="GO:0004637">
    <property type="term" value="F:phosphoribosylamine-glycine ligase activity"/>
    <property type="evidence" value="ECO:0007669"/>
    <property type="project" value="UniProtKB-EC"/>
</dbReference>
<protein>
    <recommendedName>
        <fullName evidence="4">phosphoribosylamine--glycine ligase</fullName>
        <ecNumber evidence="4">6.3.4.13</ecNumber>
    </recommendedName>
    <alternativeName>
        <fullName evidence="10">Glycinamide ribonucleotide synthetase</fullName>
    </alternativeName>
    <alternativeName>
        <fullName evidence="11">Phosphoribosylglycinamide synthetase</fullName>
    </alternativeName>
</protein>
<dbReference type="Pfam" id="PF02844">
    <property type="entry name" value="GARS_N"/>
    <property type="match status" value="1"/>
</dbReference>
<sequence length="440" mass="49416">MSERIAIVGGGGREDALARRLFQDGAEPISIMPNDNPSIRSISSESLVTKSLDTDMITRYIIDKKPDLVYVSPDGYLETNLVDKLEYNKIKVASPTSASFQIESSKIFMRQLMKRYGIPGNLKYEVLDNEYDIQKLLSNTSLEFAIKPSGLTGGKGVKITDQHFNSRAEAIGYAQEVFRRDKKVLIEEAVYGEEFSMQLFTDGVNSIFAPVAQDYKRLYENDLGPNTGGMGSITDIELKLPFMRPGIYERAKDISRRFVEALFQDGLLFRGVLYVQFMQTKDDLKVIEVNGRLADPEGMNIVTLMEGDSVDLLFKIADADLKNSKITFRRKASALKYLVPKGYGINPQPGILSVNTSDLPDHVHIFYSSVEGELDEVKMSNSRAIAIMTEADSIPEASSMVELNLWRIKGDYYMRHDIGTLESINKKIETAKTGNYKFIH</sequence>
<dbReference type="InterPro" id="IPR011054">
    <property type="entry name" value="Rudment_hybrid_motif"/>
</dbReference>
<dbReference type="PANTHER" id="PTHR43472">
    <property type="entry name" value="PHOSPHORIBOSYLAMINE--GLYCINE LIGASE"/>
    <property type="match status" value="1"/>
</dbReference>
<evidence type="ECO:0000256" key="11">
    <source>
        <dbReference type="ARBA" id="ARBA00042864"/>
    </source>
</evidence>
<evidence type="ECO:0000256" key="10">
    <source>
        <dbReference type="ARBA" id="ARBA00042242"/>
    </source>
</evidence>
<dbReference type="RefSeq" id="WP_148689682.1">
    <property type="nucleotide sequence ID" value="NZ_LT671858.1"/>
</dbReference>
<evidence type="ECO:0000256" key="1">
    <source>
        <dbReference type="ARBA" id="ARBA00001936"/>
    </source>
</evidence>
<dbReference type="GO" id="GO:0046872">
    <property type="term" value="F:metal ion binding"/>
    <property type="evidence" value="ECO:0007669"/>
    <property type="project" value="InterPro"/>
</dbReference>
<comment type="pathway">
    <text evidence="3">Purine metabolism; IMP biosynthesis via de novo pathway; N(1)-(5-phospho-D-ribosyl)glycinamide from 5-phospho-alpha-D-ribose 1-diphosphate: step 2/2.</text>
</comment>
<dbReference type="EC" id="6.3.4.13" evidence="4"/>
<evidence type="ECO:0000256" key="3">
    <source>
        <dbReference type="ARBA" id="ARBA00005174"/>
    </source>
</evidence>
<dbReference type="Gene3D" id="3.30.1490.20">
    <property type="entry name" value="ATP-grasp fold, A domain"/>
    <property type="match status" value="1"/>
</dbReference>
<keyword evidence="7" id="KW-0658">Purine biosynthesis</keyword>
<dbReference type="NCBIfam" id="TIGR00877">
    <property type="entry name" value="purD"/>
    <property type="match status" value="1"/>
</dbReference>
<organism evidence="14 15">
    <name type="scientific">Cuniculiplasma divulgatum</name>
    <dbReference type="NCBI Taxonomy" id="1673428"/>
    <lineage>
        <taxon>Archaea</taxon>
        <taxon>Methanobacteriati</taxon>
        <taxon>Thermoplasmatota</taxon>
        <taxon>Thermoplasmata</taxon>
        <taxon>Thermoplasmatales</taxon>
        <taxon>Cuniculiplasmataceae</taxon>
        <taxon>Cuniculiplasma</taxon>
    </lineage>
</organism>
<evidence type="ECO:0000256" key="8">
    <source>
        <dbReference type="ARBA" id="ARBA00022840"/>
    </source>
</evidence>
<dbReference type="AlphaFoldDB" id="A0A1N5U6T7"/>
<dbReference type="Gene3D" id="3.40.50.20">
    <property type="match status" value="1"/>
</dbReference>
<dbReference type="PROSITE" id="PS50975">
    <property type="entry name" value="ATP_GRASP"/>
    <property type="match status" value="1"/>
</dbReference>
<dbReference type="InterPro" id="IPR013815">
    <property type="entry name" value="ATP_grasp_subdomain_1"/>
</dbReference>
<dbReference type="Gene3D" id="3.30.470.20">
    <property type="entry name" value="ATP-grasp fold, B domain"/>
    <property type="match status" value="1"/>
</dbReference>
<dbReference type="GO" id="GO:0006189">
    <property type="term" value="P:'de novo' IMP biosynthetic process"/>
    <property type="evidence" value="ECO:0007669"/>
    <property type="project" value="UniProtKB-UniPathway"/>
</dbReference>
<dbReference type="SUPFAM" id="SSF56059">
    <property type="entry name" value="Glutathione synthetase ATP-binding domain-like"/>
    <property type="match status" value="1"/>
</dbReference>
<dbReference type="Proteomes" id="UP000195607">
    <property type="component" value="Chromosome I"/>
</dbReference>
<keyword evidence="6 12" id="KW-0547">Nucleotide-binding</keyword>
<evidence type="ECO:0000256" key="4">
    <source>
        <dbReference type="ARBA" id="ARBA00013255"/>
    </source>
</evidence>
<dbReference type="GO" id="GO:0005524">
    <property type="term" value="F:ATP binding"/>
    <property type="evidence" value="ECO:0007669"/>
    <property type="project" value="UniProtKB-UniRule"/>
</dbReference>
<comment type="cofactor">
    <cofactor evidence="2">
        <name>Mg(2+)</name>
        <dbReference type="ChEBI" id="CHEBI:18420"/>
    </cofactor>
</comment>
<evidence type="ECO:0000256" key="5">
    <source>
        <dbReference type="ARBA" id="ARBA00022598"/>
    </source>
</evidence>
<evidence type="ECO:0000256" key="6">
    <source>
        <dbReference type="ARBA" id="ARBA00022741"/>
    </source>
</evidence>
<dbReference type="InterPro" id="IPR016185">
    <property type="entry name" value="PreATP-grasp_dom_sf"/>
</dbReference>
<dbReference type="UniPathway" id="UPA00074">
    <property type="reaction ID" value="UER00125"/>
</dbReference>
<comment type="cofactor">
    <cofactor evidence="1">
        <name>Mn(2+)</name>
        <dbReference type="ChEBI" id="CHEBI:29035"/>
    </cofactor>
</comment>
<feature type="domain" description="ATP-grasp" evidence="13">
    <location>
        <begin position="110"/>
        <end position="318"/>
    </location>
</feature>
<dbReference type="Pfam" id="PF01071">
    <property type="entry name" value="GARS_A"/>
    <property type="match status" value="1"/>
</dbReference>
<comment type="similarity">
    <text evidence="9">Belongs to the GARS family.</text>
</comment>
<name>A0A1N5U6T7_9ARCH</name>
<proteinExistence type="inferred from homology"/>
<evidence type="ECO:0000256" key="7">
    <source>
        <dbReference type="ARBA" id="ARBA00022755"/>
    </source>
</evidence>
<dbReference type="SMART" id="SM01209">
    <property type="entry name" value="GARS_A"/>
    <property type="match status" value="1"/>
</dbReference>
<dbReference type="SMART" id="SM01210">
    <property type="entry name" value="GARS_C"/>
    <property type="match status" value="1"/>
</dbReference>
<dbReference type="EMBL" id="LT671858">
    <property type="protein sequence ID" value="SIM56553.1"/>
    <property type="molecule type" value="Genomic_DNA"/>
</dbReference>
<dbReference type="InterPro" id="IPR020561">
    <property type="entry name" value="PRibGlycinamid_synth_ATP-grasp"/>
</dbReference>
<evidence type="ECO:0000313" key="14">
    <source>
        <dbReference type="EMBL" id="SIM56553.1"/>
    </source>
</evidence>
<accession>A0A1N5U6T7</accession>
<dbReference type="SUPFAM" id="SSF51246">
    <property type="entry name" value="Rudiment single hybrid motif"/>
    <property type="match status" value="1"/>
</dbReference>
<evidence type="ECO:0000256" key="9">
    <source>
        <dbReference type="ARBA" id="ARBA00038345"/>
    </source>
</evidence>
<keyword evidence="5 14" id="KW-0436">Ligase</keyword>
<evidence type="ECO:0000256" key="2">
    <source>
        <dbReference type="ARBA" id="ARBA00001946"/>
    </source>
</evidence>
<reference evidence="14 15" key="1">
    <citation type="submission" date="2016-04" db="EMBL/GenBank/DDBJ databases">
        <authorList>
            <person name="Evans L.H."/>
            <person name="Alamgir A."/>
            <person name="Owens N."/>
            <person name="Weber N.D."/>
            <person name="Virtaneva K."/>
            <person name="Barbian K."/>
            <person name="Babar A."/>
            <person name="Rosenke K."/>
        </authorList>
    </citation>
    <scope>NUCLEOTIDE SEQUENCE [LARGE SCALE GENOMIC DNA]</scope>
    <source>
        <strain evidence="15">S5(T) (JCM 30642 \VKM B-2941)</strain>
    </source>
</reference>